<dbReference type="EMBL" id="JXTI01000041">
    <property type="protein sequence ID" value="KWX14193.1"/>
    <property type="molecule type" value="Genomic_DNA"/>
</dbReference>
<accession>A0A132NVT8</accession>
<protein>
    <submittedName>
        <fullName evidence="1">Uncharacterized protein</fullName>
    </submittedName>
</protein>
<proteinExistence type="predicted"/>
<evidence type="ECO:0000313" key="2">
    <source>
        <dbReference type="Proteomes" id="UP000070089"/>
    </source>
</evidence>
<dbReference type="Proteomes" id="UP000070089">
    <property type="component" value="Unassembled WGS sequence"/>
</dbReference>
<evidence type="ECO:0000313" key="1">
    <source>
        <dbReference type="EMBL" id="KWX14193.1"/>
    </source>
</evidence>
<dbReference type="AlphaFoldDB" id="A0A132NVT8"/>
<gene>
    <name evidence="1" type="ORF">QR46_1819</name>
</gene>
<organism evidence="1 2">
    <name type="scientific">Giardia duodenalis assemblage B</name>
    <dbReference type="NCBI Taxonomy" id="1394984"/>
    <lineage>
        <taxon>Eukaryota</taxon>
        <taxon>Metamonada</taxon>
        <taxon>Diplomonadida</taxon>
        <taxon>Hexamitidae</taxon>
        <taxon>Giardiinae</taxon>
        <taxon>Giardia</taxon>
    </lineage>
</organism>
<dbReference type="VEuPathDB" id="GiardiaDB:QR46_1819"/>
<comment type="caution">
    <text evidence="1">The sequence shown here is derived from an EMBL/GenBank/DDBJ whole genome shotgun (WGS) entry which is preliminary data.</text>
</comment>
<sequence length="360" mass="40969">MIRVISCNIKLQLCVVISYENDISLRSSYCSNSVMIRGILYTLLLYITLDCLKPGPEYSIVDPQELQAVPGAAPRIYVEDVDKSMLECVYVPLYNDTRETSSYRSLLSTGELQSYLNELMINVTIDNRTMVYTMESGISMTNSSGVEYIAVVSQLNTHQMHPQLSYRMAAAPTRDTENLWGMVRDPLMRNCILNKDTIKTFVNETFNRSDIPDWIDGYTIATYMRAKERAQLNKENTLVPQYFYYRTSTADLFQDQEQLHKRIANHAPFNSLALMRIQTLYEGICRADSSKQAVANIHLTCLPGATACKLISILIRHDMCGHDIVFGCDYICNVREIYEAVRKAWQTQTVKCAHISSSSS</sequence>
<dbReference type="OrthoDB" id="10286755at2759"/>
<name>A0A132NVT8_GIAIN</name>
<reference evidence="1 2" key="1">
    <citation type="journal article" date="2015" name="Mol. Biochem. Parasitol.">
        <title>Identification of polymorphic genes for use in assemblage B genotyping assays through comparative genomics of multiple assemblage B Giardia duodenalis isolates.</title>
        <authorList>
            <person name="Wielinga C."/>
            <person name="Thompson R.C."/>
            <person name="Monis P."/>
            <person name="Ryan U."/>
        </authorList>
    </citation>
    <scope>NUCLEOTIDE SEQUENCE [LARGE SCALE GENOMIC DNA]</scope>
    <source>
        <strain evidence="1 2">BAH15c1</strain>
    </source>
</reference>